<evidence type="ECO:0000313" key="5">
    <source>
        <dbReference type="Proteomes" id="UP001235939"/>
    </source>
</evidence>
<protein>
    <recommendedName>
        <fullName evidence="3">CCHC-type domain-containing protein</fullName>
    </recommendedName>
</protein>
<proteinExistence type="predicted"/>
<evidence type="ECO:0000313" key="4">
    <source>
        <dbReference type="EMBL" id="UYV76676.1"/>
    </source>
</evidence>
<feature type="region of interest" description="Disordered" evidence="2">
    <location>
        <begin position="233"/>
        <end position="252"/>
    </location>
</feature>
<dbReference type="PANTHER" id="PTHR45786">
    <property type="entry name" value="DNA BINDING PROTEIN-LIKE"/>
    <property type="match status" value="1"/>
</dbReference>
<evidence type="ECO:0000256" key="2">
    <source>
        <dbReference type="SAM" id="MobiDB-lite"/>
    </source>
</evidence>
<dbReference type="EMBL" id="CP092876">
    <property type="protein sequence ID" value="UYV76676.1"/>
    <property type="molecule type" value="Genomic_DNA"/>
</dbReference>
<name>A0ABY6L699_9ARAC</name>
<dbReference type="Pfam" id="PF14214">
    <property type="entry name" value="Helitron_like_N"/>
    <property type="match status" value="2"/>
</dbReference>
<dbReference type="InterPro" id="IPR036875">
    <property type="entry name" value="Znf_CCHC_sf"/>
</dbReference>
<dbReference type="InterPro" id="IPR025476">
    <property type="entry name" value="Helitron_helicase-like"/>
</dbReference>
<keyword evidence="1" id="KW-0862">Zinc</keyword>
<gene>
    <name evidence="4" type="ORF">LAZ67_14001711</name>
</gene>
<organism evidence="4 5">
    <name type="scientific">Cordylochernes scorpioides</name>
    <dbReference type="NCBI Taxonomy" id="51811"/>
    <lineage>
        <taxon>Eukaryota</taxon>
        <taxon>Metazoa</taxon>
        <taxon>Ecdysozoa</taxon>
        <taxon>Arthropoda</taxon>
        <taxon>Chelicerata</taxon>
        <taxon>Arachnida</taxon>
        <taxon>Pseudoscorpiones</taxon>
        <taxon>Cheliferoidea</taxon>
        <taxon>Chernetidae</taxon>
        <taxon>Cordylochernes</taxon>
    </lineage>
</organism>
<keyword evidence="5" id="KW-1185">Reference proteome</keyword>
<accession>A0ABY6L699</accession>
<keyword evidence="1" id="KW-0863">Zinc-finger</keyword>
<dbReference type="PANTHER" id="PTHR45786:SF74">
    <property type="entry name" value="ATP-DEPENDENT DNA HELICASE"/>
    <property type="match status" value="1"/>
</dbReference>
<evidence type="ECO:0000259" key="3">
    <source>
        <dbReference type="PROSITE" id="PS50158"/>
    </source>
</evidence>
<dbReference type="PROSITE" id="PS50158">
    <property type="entry name" value="ZF_CCHC"/>
    <property type="match status" value="1"/>
</dbReference>
<dbReference type="Proteomes" id="UP001235939">
    <property type="component" value="Chromosome 14"/>
</dbReference>
<keyword evidence="1" id="KW-0479">Metal-binding</keyword>
<evidence type="ECO:0000256" key="1">
    <source>
        <dbReference type="PROSITE-ProRule" id="PRU00047"/>
    </source>
</evidence>
<dbReference type="InterPro" id="IPR001878">
    <property type="entry name" value="Znf_CCHC"/>
</dbReference>
<dbReference type="SUPFAM" id="SSF57756">
    <property type="entry name" value="Retrovirus zinc finger-like domains"/>
    <property type="match status" value="1"/>
</dbReference>
<sequence>MMMMIFRLIEDASKYREYVVILYRVCSACCTNTIYWFNSLKLHLKNLPSDAYRVVVNADRTPPGQHPRRYNAPTANEVAVVLAGNQFGSRDIVLHQRDNLLKHVSDTHRFYDALQYPLIFWKGQEGYSFHIPQIDPNTRQPLSSKVSSMDFYGYSIMVRRNSPNVIVQFGQLFNQFLVDMYAKVENERLRYLTLLQRNLRAESYIHLRNALSTDANINPNSLGQRIILPSSFVNSPRRPYQNTSKPQAPAPRYYQNKPLPLDDLTLPILSQKRSTQGKYTIYKSPDSNKNRTDDGIPICFKCNKPGHIARYCRVRFVRIVEEDPIVTQDMVEEEIRIDKGTEKSSFHSSYHFRFHSGEGYKSILWAMMMMIFRLIEDASKYREYVVILYRVCSACCTNTIYWFNSLKLHLKNLPSDAYRVVVNADRTPPGQHPRRYNAPTANEVAVVLAGNQFGSRDIVLHQRDNLLKHVSDTHRFYDALQYPLIFWKGQEGYSFHIPQIDPNTRQPLSSKVSSMDFYGYSIMVRRNSPNVIVQFGQLFNQFLVDMYAKVENERLRYLTLLQRNLRAESYIHLRNALSTDANINPNSLGQRIILPSSFVNSPRYLAE</sequence>
<dbReference type="SMART" id="SM00343">
    <property type="entry name" value="ZnF_C2HC"/>
    <property type="match status" value="1"/>
</dbReference>
<feature type="domain" description="CCHC-type" evidence="3">
    <location>
        <begin position="299"/>
        <end position="313"/>
    </location>
</feature>
<dbReference type="Pfam" id="PF00098">
    <property type="entry name" value="zf-CCHC"/>
    <property type="match status" value="1"/>
</dbReference>
<reference evidence="4 5" key="1">
    <citation type="submission" date="2022-01" db="EMBL/GenBank/DDBJ databases">
        <title>A chromosomal length assembly of Cordylochernes scorpioides.</title>
        <authorList>
            <person name="Zeh D."/>
            <person name="Zeh J."/>
        </authorList>
    </citation>
    <scope>NUCLEOTIDE SEQUENCE [LARGE SCALE GENOMIC DNA]</scope>
    <source>
        <strain evidence="4">IN4F17</strain>
        <tissue evidence="4">Whole Body</tissue>
    </source>
</reference>